<dbReference type="InterPro" id="IPR025454">
    <property type="entry name" value="DUF4275"/>
</dbReference>
<evidence type="ECO:0000313" key="2">
    <source>
        <dbReference type="Proteomes" id="UP001232245"/>
    </source>
</evidence>
<name>A0ABT9Z3N0_9BACI</name>
<comment type="caution">
    <text evidence="1">The sequence shown here is derived from an EMBL/GenBank/DDBJ whole genome shotgun (WGS) entry which is preliminary data.</text>
</comment>
<sequence>MRNKSFSSLEIPKWGRYLRERWREICAGHLTYEEQKEIGMDYFLWHLCSWERVECLEKEAAIEAFHKQAKHKFMVFYQFVDEAYLFEHAGSLKVTDLPYVEAHMNYSDMYVLDWDNGWSFICTHESEIGPFFIKRN</sequence>
<evidence type="ECO:0000313" key="1">
    <source>
        <dbReference type="EMBL" id="MDQ0226461.1"/>
    </source>
</evidence>
<dbReference type="RefSeq" id="WP_370877261.1">
    <property type="nucleotide sequence ID" value="NZ_CADEPK010000030.1"/>
</dbReference>
<organism evidence="1 2">
    <name type="scientific">Metabacillus niabensis</name>
    <dbReference type="NCBI Taxonomy" id="324854"/>
    <lineage>
        <taxon>Bacteria</taxon>
        <taxon>Bacillati</taxon>
        <taxon>Bacillota</taxon>
        <taxon>Bacilli</taxon>
        <taxon>Bacillales</taxon>
        <taxon>Bacillaceae</taxon>
        <taxon>Metabacillus</taxon>
    </lineage>
</organism>
<reference evidence="1 2" key="1">
    <citation type="submission" date="2023-07" db="EMBL/GenBank/DDBJ databases">
        <title>Genomic Encyclopedia of Type Strains, Phase IV (KMG-IV): sequencing the most valuable type-strain genomes for metagenomic binning, comparative biology and taxonomic classification.</title>
        <authorList>
            <person name="Goeker M."/>
        </authorList>
    </citation>
    <scope>NUCLEOTIDE SEQUENCE [LARGE SCALE GENOMIC DNA]</scope>
    <source>
        <strain evidence="1 2">DSM 17723</strain>
    </source>
</reference>
<accession>A0ABT9Z3N0</accession>
<dbReference type="EMBL" id="JAUSTZ010000005">
    <property type="protein sequence ID" value="MDQ0226461.1"/>
    <property type="molecule type" value="Genomic_DNA"/>
</dbReference>
<dbReference type="Proteomes" id="UP001232245">
    <property type="component" value="Unassembled WGS sequence"/>
</dbReference>
<evidence type="ECO:0008006" key="3">
    <source>
        <dbReference type="Google" id="ProtNLM"/>
    </source>
</evidence>
<protein>
    <recommendedName>
        <fullName evidence="3">Atp synthase f1 subunit delta</fullName>
    </recommendedName>
</protein>
<dbReference type="Pfam" id="PF14101">
    <property type="entry name" value="DUF4275"/>
    <property type="match status" value="1"/>
</dbReference>
<proteinExistence type="predicted"/>
<gene>
    <name evidence="1" type="ORF">J2S02_002806</name>
</gene>
<keyword evidence="2" id="KW-1185">Reference proteome</keyword>